<keyword evidence="5 18" id="KW-0548">Nucleotidyltransferase</keyword>
<evidence type="ECO:0000256" key="11">
    <source>
        <dbReference type="ARBA" id="ARBA00022842"/>
    </source>
</evidence>
<evidence type="ECO:0000256" key="9">
    <source>
        <dbReference type="ARBA" id="ARBA00022801"/>
    </source>
</evidence>
<feature type="binding site" evidence="17">
    <location>
        <position position="11"/>
    </location>
    <ligand>
        <name>a divalent metal cation</name>
        <dbReference type="ChEBI" id="CHEBI:60240"/>
        <label>1</label>
        <note>catalytic</note>
    </ligand>
</feature>
<keyword evidence="12 18" id="KW-0239">DNA-directed DNA polymerase</keyword>
<reference evidence="21" key="1">
    <citation type="submission" date="2015-11" db="EMBL/GenBank/DDBJ databases">
        <authorList>
            <person name="Seth-Smith H.M.B."/>
        </authorList>
    </citation>
    <scope>NUCLEOTIDE SEQUENCE [LARGE SCALE GENOMIC DNA]</scope>
    <source>
        <strain evidence="21">2013Ark11</strain>
    </source>
</reference>
<evidence type="ECO:0000256" key="1">
    <source>
        <dbReference type="ARBA" id="ARBA00001936"/>
    </source>
</evidence>
<keyword evidence="7 18" id="KW-0540">Nuclease</keyword>
<dbReference type="InterPro" id="IPR006309">
    <property type="entry name" value="DnaQ_proteo"/>
</dbReference>
<dbReference type="SUPFAM" id="SSF53098">
    <property type="entry name" value="Ribonuclease H-like"/>
    <property type="match status" value="1"/>
</dbReference>
<sequence length="233" mass="26993">MSQRIIVLDTETTGIDHRQHRIIEIAGVEIINRQLTGKHFHSYLNPKREIDPGAQAVHGITLEFLKDKPLEEDIIDDFINFIMESDLVIHNAPFDVGFLNDILIRQHKETLTYHCRRIIDTLTISRSLYPGKRNSLDALAERYQIDNSIRSKKHGALIDAELLAQVYLIMTRGQENFDLHSPITNNSKGEISKNRQSILIRTSPEDQLKHQDYLKNMKKENNICIWMDLADKN</sequence>
<keyword evidence="4 18" id="KW-0808">Transferase</keyword>
<feature type="binding site" evidence="16">
    <location>
        <position position="159"/>
    </location>
    <ligand>
        <name>substrate</name>
    </ligand>
</feature>
<feature type="binding site" evidence="16">
    <location>
        <position position="11"/>
    </location>
    <ligand>
        <name>substrate</name>
    </ligand>
</feature>
<evidence type="ECO:0000256" key="8">
    <source>
        <dbReference type="ARBA" id="ARBA00022723"/>
    </source>
</evidence>
<evidence type="ECO:0000256" key="2">
    <source>
        <dbReference type="ARBA" id="ARBA00012417"/>
    </source>
</evidence>
<accession>A0A0S4M5U1</accession>
<dbReference type="Pfam" id="PF00929">
    <property type="entry name" value="RNase_T"/>
    <property type="match status" value="1"/>
</dbReference>
<evidence type="ECO:0000256" key="7">
    <source>
        <dbReference type="ARBA" id="ARBA00022722"/>
    </source>
</evidence>
<keyword evidence="8 17" id="KW-0479">Metal-binding</keyword>
<keyword evidence="13 17" id="KW-0464">Manganese</keyword>
<dbReference type="OrthoDB" id="9804290at2"/>
<evidence type="ECO:0000256" key="17">
    <source>
        <dbReference type="PIRSR" id="PIRSR606309-3"/>
    </source>
</evidence>
<proteinExistence type="predicted"/>
<dbReference type="NCBIfam" id="TIGR00573">
    <property type="entry name" value="dnaq"/>
    <property type="match status" value="1"/>
</dbReference>
<organism evidence="20 21">
    <name type="scientific">Candidatus Ichthyocystis hellenicum</name>
    <dbReference type="NCBI Taxonomy" id="1561003"/>
    <lineage>
        <taxon>Bacteria</taxon>
        <taxon>Pseudomonadati</taxon>
        <taxon>Pseudomonadota</taxon>
        <taxon>Betaproteobacteria</taxon>
        <taxon>Burkholderiales</taxon>
        <taxon>Candidatus Ichthyocystis</taxon>
    </lineage>
</organism>
<dbReference type="Proteomes" id="UP000198651">
    <property type="component" value="Chromosome I"/>
</dbReference>
<feature type="binding site" evidence="17">
    <location>
        <position position="159"/>
    </location>
    <ligand>
        <name>a divalent metal cation</name>
        <dbReference type="ChEBI" id="CHEBI:60240"/>
        <label>1</label>
        <note>catalytic</note>
    </ligand>
</feature>
<dbReference type="InterPro" id="IPR012337">
    <property type="entry name" value="RNaseH-like_sf"/>
</dbReference>
<evidence type="ECO:0000313" key="20">
    <source>
        <dbReference type="EMBL" id="CUT17622.1"/>
    </source>
</evidence>
<keyword evidence="11 17" id="KW-0460">Magnesium</keyword>
<dbReference type="NCBIfam" id="NF004316">
    <property type="entry name" value="PRK05711.1"/>
    <property type="match status" value="1"/>
</dbReference>
<dbReference type="FunFam" id="3.30.420.10:FF:000012">
    <property type="entry name" value="DNA polymerase III subunit epsilon"/>
    <property type="match status" value="1"/>
</dbReference>
<evidence type="ECO:0000259" key="19">
    <source>
        <dbReference type="SMART" id="SM00479"/>
    </source>
</evidence>
<name>A0A0S4M5U1_9BURK</name>
<evidence type="ECO:0000256" key="4">
    <source>
        <dbReference type="ARBA" id="ARBA00022679"/>
    </source>
</evidence>
<dbReference type="InterPro" id="IPR013520">
    <property type="entry name" value="Ribonucl_H"/>
</dbReference>
<feature type="binding site" evidence="16">
    <location>
        <position position="58"/>
    </location>
    <ligand>
        <name>substrate</name>
    </ligand>
</feature>
<feature type="active site" description="Proton acceptor" evidence="15">
    <location>
        <position position="154"/>
    </location>
</feature>
<evidence type="ECO:0000256" key="10">
    <source>
        <dbReference type="ARBA" id="ARBA00022839"/>
    </source>
</evidence>
<evidence type="ECO:0000256" key="14">
    <source>
        <dbReference type="ARBA" id="ARBA00049244"/>
    </source>
</evidence>
<dbReference type="PATRIC" id="fig|1561003.3.peg.797"/>
<dbReference type="EMBL" id="LN906597">
    <property type="protein sequence ID" value="CUT17622.1"/>
    <property type="molecule type" value="Genomic_DNA"/>
</dbReference>
<dbReference type="InterPro" id="IPR006054">
    <property type="entry name" value="DnaQ"/>
</dbReference>
<evidence type="ECO:0000256" key="13">
    <source>
        <dbReference type="ARBA" id="ARBA00023211"/>
    </source>
</evidence>
<dbReference type="PANTHER" id="PTHR30231">
    <property type="entry name" value="DNA POLYMERASE III SUBUNIT EPSILON"/>
    <property type="match status" value="1"/>
</dbReference>
<dbReference type="GO" id="GO:0045004">
    <property type="term" value="P:DNA replication proofreading"/>
    <property type="evidence" value="ECO:0007669"/>
    <property type="project" value="TreeGrafter"/>
</dbReference>
<feature type="binding site" evidence="17">
    <location>
        <position position="9"/>
    </location>
    <ligand>
        <name>a divalent metal cation</name>
        <dbReference type="ChEBI" id="CHEBI:60240"/>
        <label>1</label>
        <note>catalytic</note>
    </ligand>
</feature>
<comment type="cofactor">
    <cofactor evidence="1 18">
        <name>Mn(2+)</name>
        <dbReference type="ChEBI" id="CHEBI:29035"/>
    </cofactor>
</comment>
<dbReference type="GO" id="GO:0046872">
    <property type="term" value="F:metal ion binding"/>
    <property type="evidence" value="ECO:0007669"/>
    <property type="project" value="UniProtKB-KW"/>
</dbReference>
<evidence type="ECO:0000313" key="21">
    <source>
        <dbReference type="Proteomes" id="UP000198651"/>
    </source>
</evidence>
<comment type="cofactor">
    <cofactor evidence="17">
        <name>Mg(2+)</name>
        <dbReference type="ChEBI" id="CHEBI:18420"/>
    </cofactor>
    <cofactor evidence="17">
        <name>Mn(2+)</name>
        <dbReference type="ChEBI" id="CHEBI:29035"/>
    </cofactor>
    <text evidence="17">Binds 2 divalent metal cations. Magnesium or manganese.</text>
</comment>
<dbReference type="NCBIfam" id="TIGR01406">
    <property type="entry name" value="dnaQ_proteo"/>
    <property type="match status" value="1"/>
</dbReference>
<dbReference type="PANTHER" id="PTHR30231:SF41">
    <property type="entry name" value="DNA POLYMERASE III SUBUNIT EPSILON"/>
    <property type="match status" value="1"/>
</dbReference>
<evidence type="ECO:0000256" key="12">
    <source>
        <dbReference type="ARBA" id="ARBA00022932"/>
    </source>
</evidence>
<feature type="binding site" evidence="16">
    <location>
        <position position="9"/>
    </location>
    <ligand>
        <name>substrate</name>
    </ligand>
</feature>
<evidence type="ECO:0000256" key="15">
    <source>
        <dbReference type="PIRSR" id="PIRSR606309-1"/>
    </source>
</evidence>
<comment type="function">
    <text evidence="18">DNA polymerase III is a complex, multichain enzyme responsible for most of the replicative synthesis in bacteria. The epsilon subunit contain the editing function and is a proofreading 3'-5' exonuclease.</text>
</comment>
<dbReference type="AlphaFoldDB" id="A0A0S4M5U1"/>
<evidence type="ECO:0000256" key="3">
    <source>
        <dbReference type="ARBA" id="ARBA00020352"/>
    </source>
</evidence>
<dbReference type="CDD" id="cd06131">
    <property type="entry name" value="DNA_pol_III_epsilon_Ecoli_like"/>
    <property type="match status" value="1"/>
</dbReference>
<dbReference type="EC" id="2.7.7.7" evidence="2 18"/>
<evidence type="ECO:0000256" key="6">
    <source>
        <dbReference type="ARBA" id="ARBA00022705"/>
    </source>
</evidence>
<protein>
    <recommendedName>
        <fullName evidence="3 18">DNA polymerase III subunit epsilon</fullName>
        <ecNumber evidence="2 18">2.7.7.7</ecNumber>
    </recommendedName>
</protein>
<feature type="domain" description="Exonuclease" evidence="19">
    <location>
        <begin position="4"/>
        <end position="176"/>
    </location>
</feature>
<dbReference type="STRING" id="1561003.Ark11_0796"/>
<dbReference type="GO" id="GO:0003887">
    <property type="term" value="F:DNA-directed DNA polymerase activity"/>
    <property type="evidence" value="ECO:0007669"/>
    <property type="project" value="UniProtKB-KW"/>
</dbReference>
<keyword evidence="9 18" id="KW-0378">Hydrolase</keyword>
<keyword evidence="6 18" id="KW-0235">DNA replication</keyword>
<evidence type="ECO:0000256" key="18">
    <source>
        <dbReference type="RuleBase" id="RU364087"/>
    </source>
</evidence>
<dbReference type="SMART" id="SM00479">
    <property type="entry name" value="EXOIII"/>
    <property type="match status" value="1"/>
</dbReference>
<dbReference type="RefSeq" id="WP_092343217.1">
    <property type="nucleotide sequence ID" value="NZ_FLSL01000081.1"/>
</dbReference>
<dbReference type="GO" id="GO:0005829">
    <property type="term" value="C:cytosol"/>
    <property type="evidence" value="ECO:0007669"/>
    <property type="project" value="TreeGrafter"/>
</dbReference>
<keyword evidence="21" id="KW-1185">Reference proteome</keyword>
<dbReference type="InterPro" id="IPR036397">
    <property type="entry name" value="RNaseH_sf"/>
</dbReference>
<dbReference type="GO" id="GO:0008408">
    <property type="term" value="F:3'-5' exonuclease activity"/>
    <property type="evidence" value="ECO:0007669"/>
    <property type="project" value="TreeGrafter"/>
</dbReference>
<comment type="catalytic activity">
    <reaction evidence="14 18">
        <text>DNA(n) + a 2'-deoxyribonucleoside 5'-triphosphate = DNA(n+1) + diphosphate</text>
        <dbReference type="Rhea" id="RHEA:22508"/>
        <dbReference type="Rhea" id="RHEA-COMP:17339"/>
        <dbReference type="Rhea" id="RHEA-COMP:17340"/>
        <dbReference type="ChEBI" id="CHEBI:33019"/>
        <dbReference type="ChEBI" id="CHEBI:61560"/>
        <dbReference type="ChEBI" id="CHEBI:173112"/>
        <dbReference type="EC" id="2.7.7.7"/>
    </reaction>
</comment>
<dbReference type="Gene3D" id="3.30.420.10">
    <property type="entry name" value="Ribonuclease H-like superfamily/Ribonuclease H"/>
    <property type="match status" value="1"/>
</dbReference>
<evidence type="ECO:0000256" key="16">
    <source>
        <dbReference type="PIRSR" id="PIRSR606309-2"/>
    </source>
</evidence>
<gene>
    <name evidence="18 20" type="primary">dnaQ</name>
    <name evidence="20" type="ORF">Ark11_0796</name>
</gene>
<comment type="subunit">
    <text evidence="18">DNA polymerase III contains a core (composed of alpha, epsilon and theta chains) that associates with a tau subunit. This core dimerizes to form the POLIII' complex. PolIII' associates with the gamma complex (composed of gamma, delta, delta', psi and chi chains) and with the beta chain to form the complete DNA polymerase III complex.</text>
</comment>
<evidence type="ECO:0000256" key="5">
    <source>
        <dbReference type="ARBA" id="ARBA00022695"/>
    </source>
</evidence>
<dbReference type="GO" id="GO:0003677">
    <property type="term" value="F:DNA binding"/>
    <property type="evidence" value="ECO:0007669"/>
    <property type="project" value="InterPro"/>
</dbReference>
<keyword evidence="10 18" id="KW-0269">Exonuclease</keyword>